<dbReference type="Proteomes" id="UP000292262">
    <property type="component" value="Unassembled WGS sequence"/>
</dbReference>
<comment type="function">
    <text evidence="1">May be involved in the biogenesis of curli organelles.</text>
</comment>
<evidence type="ECO:0000313" key="5">
    <source>
        <dbReference type="Proteomes" id="UP000292262"/>
    </source>
</evidence>
<dbReference type="RefSeq" id="WP_130285874.1">
    <property type="nucleotide sequence ID" value="NZ_SGXE01000001.1"/>
</dbReference>
<gene>
    <name evidence="4" type="ORF">EV197_1308</name>
</gene>
<dbReference type="AlphaFoldDB" id="A0A4Q7PHP3"/>
<name>A0A4Q7PHP3_9FLAO</name>
<evidence type="ECO:0000256" key="3">
    <source>
        <dbReference type="ARBA" id="ARBA00022729"/>
    </source>
</evidence>
<reference evidence="4 5" key="1">
    <citation type="submission" date="2019-02" db="EMBL/GenBank/DDBJ databases">
        <title>Genomic Encyclopedia of Type Strains, Phase IV (KMG-IV): sequencing the most valuable type-strain genomes for metagenomic binning, comparative biology and taxonomic classification.</title>
        <authorList>
            <person name="Goeker M."/>
        </authorList>
    </citation>
    <scope>NUCLEOTIDE SEQUENCE [LARGE SCALE GENOMIC DNA]</scope>
    <source>
        <strain evidence="4 5">DSM 17196</strain>
    </source>
</reference>
<evidence type="ECO:0000313" key="4">
    <source>
        <dbReference type="EMBL" id="RZT00077.1"/>
    </source>
</evidence>
<organism evidence="4 5">
    <name type="scientific">Aquimarina brevivitae</name>
    <dbReference type="NCBI Taxonomy" id="323412"/>
    <lineage>
        <taxon>Bacteria</taxon>
        <taxon>Pseudomonadati</taxon>
        <taxon>Bacteroidota</taxon>
        <taxon>Flavobacteriia</taxon>
        <taxon>Flavobacteriales</taxon>
        <taxon>Flavobacteriaceae</taxon>
        <taxon>Aquimarina</taxon>
    </lineage>
</organism>
<evidence type="ECO:0000256" key="2">
    <source>
        <dbReference type="ARBA" id="ARBA00014024"/>
    </source>
</evidence>
<comment type="caution">
    <text evidence="4">The sequence shown here is derived from an EMBL/GenBank/DDBJ whole genome shotgun (WGS) entry which is preliminary data.</text>
</comment>
<dbReference type="InterPro" id="IPR018900">
    <property type="entry name" value="Curli_CsgE"/>
</dbReference>
<dbReference type="Pfam" id="PF10627">
    <property type="entry name" value="CsgE"/>
    <property type="match status" value="1"/>
</dbReference>
<keyword evidence="5" id="KW-1185">Reference proteome</keyword>
<dbReference type="OrthoDB" id="1524955at2"/>
<evidence type="ECO:0000256" key="1">
    <source>
        <dbReference type="ARBA" id="ARBA00003989"/>
    </source>
</evidence>
<dbReference type="EMBL" id="SGXE01000001">
    <property type="protein sequence ID" value="RZT00077.1"/>
    <property type="molecule type" value="Genomic_DNA"/>
</dbReference>
<proteinExistence type="predicted"/>
<accession>A0A4Q7PHP3</accession>
<keyword evidence="3" id="KW-0732">Signal</keyword>
<sequence length="238" mass="27779">MNLKLIFIFYAVMQLQAQTSTNADIIAKLETSVIDELIIFRATATNASEVYKSLRFVFSAFRTNKNGELIKNNQDERFTIAANEKRELSNFAIHKDIKDKLIVLLLIYDEDQIIAKDRIGLNEKKKKKIIYQPDDDGIEIKGIVVEETKTKPGKDFYEFFYTAYNQHQINGSKVVGIYEQLSFGRSTIIQVKIDDQVIQEFLAKPDIEYLEQMSKIAIRKVYKYFKDFKNQKNDIIQY</sequence>
<protein>
    <recommendedName>
        <fullName evidence="2">Curli production assembly/transport component CsgE</fullName>
    </recommendedName>
</protein>